<dbReference type="Proteomes" id="UP000248329">
    <property type="component" value="Unassembled WGS sequence"/>
</dbReference>
<accession>A0AC61L542</accession>
<evidence type="ECO:0000313" key="2">
    <source>
        <dbReference type="Proteomes" id="UP000248329"/>
    </source>
</evidence>
<name>A0AC61L542_9EURY</name>
<comment type="caution">
    <text evidence="1">The sequence shown here is derived from an EMBL/GenBank/DDBJ whole genome shotgun (WGS) entry which is preliminary data.</text>
</comment>
<proteinExistence type="predicted"/>
<gene>
    <name evidence="1" type="ORF">C4B59_03840</name>
</gene>
<dbReference type="EMBL" id="PQXF01000005">
    <property type="protein sequence ID" value="PXF61380.1"/>
    <property type="molecule type" value="Genomic_DNA"/>
</dbReference>
<evidence type="ECO:0000313" key="1">
    <source>
        <dbReference type="EMBL" id="PXF61380.1"/>
    </source>
</evidence>
<organism evidence="1 2">
    <name type="scientific">Candidatus Methanogaster sp</name>
    <dbReference type="NCBI Taxonomy" id="3386292"/>
    <lineage>
        <taxon>Archaea</taxon>
        <taxon>Methanobacteriati</taxon>
        <taxon>Methanobacteriota</taxon>
        <taxon>Stenosarchaea group</taxon>
        <taxon>Methanomicrobia</taxon>
        <taxon>Methanosarcinales</taxon>
        <taxon>ANME-2 cluster</taxon>
        <taxon>Candidatus Methanogasteraceae</taxon>
        <taxon>Candidatus Methanogaster</taxon>
    </lineage>
</organism>
<sequence>MGCRFCIRRTVALGDEEKALSAQNRNFKGRMRDNIAEMCMSSVETAAMSAIRGEICDPRDLF</sequence>
<reference evidence="1" key="1">
    <citation type="submission" date="2018-01" db="EMBL/GenBank/DDBJ databases">
        <authorList>
            <person name="Krukenberg V."/>
        </authorList>
    </citation>
    <scope>NUCLEOTIDE SEQUENCE</scope>
    <source>
        <strain evidence="1">E20ANME2</strain>
    </source>
</reference>
<protein>
    <submittedName>
        <fullName evidence="1">Uncharacterized protein</fullName>
    </submittedName>
</protein>